<feature type="region of interest" description="Disordered" evidence="1">
    <location>
        <begin position="18"/>
        <end position="37"/>
    </location>
</feature>
<proteinExistence type="predicted"/>
<dbReference type="Proteomes" id="UP000626092">
    <property type="component" value="Unassembled WGS sequence"/>
</dbReference>
<dbReference type="GO" id="GO:0005886">
    <property type="term" value="C:plasma membrane"/>
    <property type="evidence" value="ECO:0007669"/>
    <property type="project" value="TreeGrafter"/>
</dbReference>
<dbReference type="AlphaFoldDB" id="A0A834GCL8"/>
<feature type="compositionally biased region" description="Polar residues" evidence="1">
    <location>
        <begin position="60"/>
        <end position="69"/>
    </location>
</feature>
<accession>A0A834GCL8</accession>
<comment type="caution">
    <text evidence="3">The sequence shown here is derived from an EMBL/GenBank/DDBJ whole genome shotgun (WGS) entry which is preliminary data.</text>
</comment>
<feature type="domain" description="Senescence" evidence="2">
    <location>
        <begin position="309"/>
        <end position="417"/>
    </location>
</feature>
<dbReference type="PANTHER" id="PTHR21068:SF43">
    <property type="entry name" value="SPARTIN"/>
    <property type="match status" value="1"/>
</dbReference>
<evidence type="ECO:0000256" key="1">
    <source>
        <dbReference type="SAM" id="MobiDB-lite"/>
    </source>
</evidence>
<dbReference type="EMBL" id="WJXA01000010">
    <property type="protein sequence ID" value="KAF7129464.1"/>
    <property type="molecule type" value="Genomic_DNA"/>
</dbReference>
<organism evidence="3 4">
    <name type="scientific">Rhododendron simsii</name>
    <name type="common">Sims's rhododendron</name>
    <dbReference type="NCBI Taxonomy" id="118357"/>
    <lineage>
        <taxon>Eukaryota</taxon>
        <taxon>Viridiplantae</taxon>
        <taxon>Streptophyta</taxon>
        <taxon>Embryophyta</taxon>
        <taxon>Tracheophyta</taxon>
        <taxon>Spermatophyta</taxon>
        <taxon>Magnoliopsida</taxon>
        <taxon>eudicotyledons</taxon>
        <taxon>Gunneridae</taxon>
        <taxon>Pentapetalae</taxon>
        <taxon>asterids</taxon>
        <taxon>Ericales</taxon>
        <taxon>Ericaceae</taxon>
        <taxon>Ericoideae</taxon>
        <taxon>Rhodoreae</taxon>
        <taxon>Rhododendron</taxon>
    </lineage>
</organism>
<gene>
    <name evidence="3" type="ORF">RHSIM_Rhsim10G0210700</name>
</gene>
<evidence type="ECO:0000313" key="4">
    <source>
        <dbReference type="Proteomes" id="UP000626092"/>
    </source>
</evidence>
<dbReference type="OrthoDB" id="20821at2759"/>
<reference evidence="3" key="1">
    <citation type="submission" date="2019-11" db="EMBL/GenBank/DDBJ databases">
        <authorList>
            <person name="Liu Y."/>
            <person name="Hou J."/>
            <person name="Li T.-Q."/>
            <person name="Guan C.-H."/>
            <person name="Wu X."/>
            <person name="Wu H.-Z."/>
            <person name="Ling F."/>
            <person name="Zhang R."/>
            <person name="Shi X.-G."/>
            <person name="Ren J.-P."/>
            <person name="Chen E.-F."/>
            <person name="Sun J.-M."/>
        </authorList>
    </citation>
    <scope>NUCLEOTIDE SEQUENCE</scope>
    <source>
        <strain evidence="3">Adult_tree_wgs_1</strain>
        <tissue evidence="3">Leaves</tissue>
    </source>
</reference>
<dbReference type="PANTHER" id="PTHR21068">
    <property type="entry name" value="SPARTIN"/>
    <property type="match status" value="1"/>
</dbReference>
<evidence type="ECO:0000259" key="2">
    <source>
        <dbReference type="Pfam" id="PF06911"/>
    </source>
</evidence>
<keyword evidence="4" id="KW-1185">Reference proteome</keyword>
<name>A0A834GCL8_RHOSS</name>
<protein>
    <recommendedName>
        <fullName evidence="2">Senescence domain-containing protein</fullName>
    </recommendedName>
</protein>
<dbReference type="Pfam" id="PF06911">
    <property type="entry name" value="Senescence"/>
    <property type="match status" value="2"/>
</dbReference>
<feature type="domain" description="Senescence" evidence="2">
    <location>
        <begin position="506"/>
        <end position="588"/>
    </location>
</feature>
<dbReference type="InterPro" id="IPR009686">
    <property type="entry name" value="Senescence/spartin_C"/>
</dbReference>
<sequence>MDNDAYRSLRGSLTRKFTLQVSDDPDPKKKVSNDPTRTPPSFLIFIIATTLPPNLAQTRPTMASQNHNRTPLYPTIPQSNPDTPYLSSCSLYPKIDPSDLAPSNLFPQNDNVAPSAPPESVEEVILTVPGSILHLIDKHYSVQLACGDLSVILLRQGQNVVAVLARVDDEIQWPLAKDLASVKLDECHYFFSLRPPKDTGSDSDSDSDDEDDRDSKLLNYGLTIASKGQEDLIRQLDDVLEQFSSFSVQRVQEKGEKGEVLDGRVAKEVSPGELMEDERKKEMMEGRCAAYWTTLAPNVEDYGGMAAKMVAAGSGQLIKGILWCGDVTVDRLRWGNEVMKKRMKPGSASEISPETLKRIKRVKKVTKLTEKVAIGVLSGVVKVSGFFTSSVANSKVGKKFFGLLPGEVVLASLDGFSIRGIRCPDMGGSELAGELECLFFTCVEIAQLWSTAVPQSRARGGVPLAHLSPPKVTPHHVPGRSQHRIDIAILRVRIGHSNIQKLEHRMITHSKICDAVEVAGKSVMSTSSTVTTGLVSHRYGEEAAKATSEGLDAAGHAVGTAWAVFKIRKALNPKSVLKPTTLTKSAAKTLAAEKKKKSKSSK</sequence>
<feature type="region of interest" description="Disordered" evidence="1">
    <location>
        <begin position="60"/>
        <end position="79"/>
    </location>
</feature>
<evidence type="ECO:0000313" key="3">
    <source>
        <dbReference type="EMBL" id="KAF7129464.1"/>
    </source>
</evidence>
<dbReference type="InterPro" id="IPR045036">
    <property type="entry name" value="Spartin-like"/>
</dbReference>